<reference evidence="1 2" key="1">
    <citation type="submission" date="2024-04" db="EMBL/GenBank/DDBJ databases">
        <title>Tritrichomonas musculus Genome.</title>
        <authorList>
            <person name="Alves-Ferreira E."/>
            <person name="Grigg M."/>
            <person name="Lorenzi H."/>
            <person name="Galac M."/>
        </authorList>
    </citation>
    <scope>NUCLEOTIDE SEQUENCE [LARGE SCALE GENOMIC DNA]</scope>
    <source>
        <strain evidence="1 2">EAF2021</strain>
    </source>
</reference>
<sequence length="203" mass="23249">MYIYTPKQPRKKVELQLAPPNLPYKVTDVEEINDHANNPPPLPQMTNQLSFLTPEEIYQIGKSFYKELHTIDDLDQAFLYFRTAAEMGYPPAQNKYAYCIDQVLNPSSAKSPLFRNYKLSSTKSNQEEMIRYYTLAANQNHKRALNNLGVCYIQGNGVTPNPEKALELLKRSKELGDRLGTINYDSFSKNYQTPQKGLAVKYG</sequence>
<dbReference type="EMBL" id="JAPFFF010000004">
    <property type="protein sequence ID" value="KAK8890917.1"/>
    <property type="molecule type" value="Genomic_DNA"/>
</dbReference>
<name>A0ABR2KII3_9EUKA</name>
<dbReference type="Pfam" id="PF08238">
    <property type="entry name" value="Sel1"/>
    <property type="match status" value="3"/>
</dbReference>
<dbReference type="Proteomes" id="UP001470230">
    <property type="component" value="Unassembled WGS sequence"/>
</dbReference>
<dbReference type="InterPro" id="IPR006597">
    <property type="entry name" value="Sel1-like"/>
</dbReference>
<proteinExistence type="predicted"/>
<dbReference type="PANTHER" id="PTHR43628:SF1">
    <property type="entry name" value="CHITIN SYNTHASE REGULATORY FACTOR 2-RELATED"/>
    <property type="match status" value="1"/>
</dbReference>
<comment type="caution">
    <text evidence="1">The sequence shown here is derived from an EMBL/GenBank/DDBJ whole genome shotgun (WGS) entry which is preliminary data.</text>
</comment>
<evidence type="ECO:0008006" key="3">
    <source>
        <dbReference type="Google" id="ProtNLM"/>
    </source>
</evidence>
<dbReference type="PANTHER" id="PTHR43628">
    <property type="entry name" value="ACTIVATOR OF C KINASE PROTEIN 1-RELATED"/>
    <property type="match status" value="1"/>
</dbReference>
<dbReference type="SMART" id="SM00671">
    <property type="entry name" value="SEL1"/>
    <property type="match status" value="2"/>
</dbReference>
<dbReference type="SUPFAM" id="SSF81901">
    <property type="entry name" value="HCP-like"/>
    <property type="match status" value="2"/>
</dbReference>
<dbReference type="InterPro" id="IPR011990">
    <property type="entry name" value="TPR-like_helical_dom_sf"/>
</dbReference>
<accession>A0ABR2KII3</accession>
<keyword evidence="2" id="KW-1185">Reference proteome</keyword>
<organism evidence="1 2">
    <name type="scientific">Tritrichomonas musculus</name>
    <dbReference type="NCBI Taxonomy" id="1915356"/>
    <lineage>
        <taxon>Eukaryota</taxon>
        <taxon>Metamonada</taxon>
        <taxon>Parabasalia</taxon>
        <taxon>Tritrichomonadida</taxon>
        <taxon>Tritrichomonadidae</taxon>
        <taxon>Tritrichomonas</taxon>
    </lineage>
</organism>
<dbReference type="InterPro" id="IPR052945">
    <property type="entry name" value="Mitotic_Regulator"/>
</dbReference>
<evidence type="ECO:0000313" key="2">
    <source>
        <dbReference type="Proteomes" id="UP001470230"/>
    </source>
</evidence>
<dbReference type="Gene3D" id="1.25.40.10">
    <property type="entry name" value="Tetratricopeptide repeat domain"/>
    <property type="match status" value="1"/>
</dbReference>
<gene>
    <name evidence="1" type="ORF">M9Y10_028117</name>
</gene>
<evidence type="ECO:0000313" key="1">
    <source>
        <dbReference type="EMBL" id="KAK8890917.1"/>
    </source>
</evidence>
<protein>
    <recommendedName>
        <fullName evidence="3">TPR Domain containing protein</fullName>
    </recommendedName>
</protein>